<evidence type="ECO:0000259" key="12">
    <source>
        <dbReference type="Pfam" id="PF12146"/>
    </source>
</evidence>
<evidence type="ECO:0000256" key="6">
    <source>
        <dbReference type="ARBA" id="ARBA00041520"/>
    </source>
</evidence>
<comment type="catalytic activity">
    <reaction evidence="11">
        <text>mycophenolic acid O-acyl-beta-D-glucuronide + H2O = mycophenolate + D-glucuronate + H(+)</text>
        <dbReference type="Rhea" id="RHEA:34179"/>
        <dbReference type="ChEBI" id="CHEBI:15377"/>
        <dbReference type="ChEBI" id="CHEBI:15378"/>
        <dbReference type="ChEBI" id="CHEBI:58720"/>
        <dbReference type="ChEBI" id="CHEBI:62932"/>
        <dbReference type="ChEBI" id="CHEBI:66982"/>
        <dbReference type="EC" id="3.1.1.93"/>
    </reaction>
    <physiologicalReaction direction="left-to-right" evidence="11">
        <dbReference type="Rhea" id="RHEA:34180"/>
    </physiologicalReaction>
</comment>
<feature type="domain" description="Serine aminopeptidase S33" evidence="12">
    <location>
        <begin position="23"/>
        <end position="133"/>
    </location>
</feature>
<evidence type="ECO:0000256" key="4">
    <source>
        <dbReference type="ARBA" id="ARBA00039132"/>
    </source>
</evidence>
<dbReference type="PANTHER" id="PTHR16138">
    <property type="entry name" value="MYCOPHENOLIC ACID ACYL-GLUCURONIDE ESTERASE, MITOCHONDRIAL"/>
    <property type="match status" value="1"/>
</dbReference>
<dbReference type="GO" id="GO:0102390">
    <property type="term" value="F:mycophenolic acid acyl-glucuronide esterase activity"/>
    <property type="evidence" value="ECO:0007669"/>
    <property type="project" value="UniProtKB-EC"/>
</dbReference>
<proteinExistence type="predicted"/>
<evidence type="ECO:0000256" key="11">
    <source>
        <dbReference type="ARBA" id="ARBA00047972"/>
    </source>
</evidence>
<dbReference type="InterPro" id="IPR022742">
    <property type="entry name" value="Hydrolase_4"/>
</dbReference>
<dbReference type="EC" id="3.1.1.93" evidence="4"/>
<dbReference type="InterPro" id="IPR052382">
    <property type="entry name" value="ABHD10_acyl-thioesterase"/>
</dbReference>
<reference evidence="13 14" key="1">
    <citation type="submission" date="2019-03" db="EMBL/GenBank/DDBJ databases">
        <title>Genomic Encyclopedia of Type Strains, Phase IV (KMG-IV): sequencing the most valuable type-strain genomes for metagenomic binning, comparative biology and taxonomic classification.</title>
        <authorList>
            <person name="Goeker M."/>
        </authorList>
    </citation>
    <scope>NUCLEOTIDE SEQUENCE [LARGE SCALE GENOMIC DNA]</scope>
    <source>
        <strain evidence="13 14">DSM 2132</strain>
    </source>
</reference>
<keyword evidence="3" id="KW-0809">Transit peptide</keyword>
<dbReference type="RefSeq" id="WP_132708929.1">
    <property type="nucleotide sequence ID" value="NZ_JACIGF010000008.1"/>
</dbReference>
<evidence type="ECO:0000256" key="7">
    <source>
        <dbReference type="ARBA" id="ARBA00042645"/>
    </source>
</evidence>
<comment type="catalytic activity">
    <reaction evidence="10">
        <text>S-hexadecanoyl-L-cysteinyl-[protein] + H2O = L-cysteinyl-[protein] + hexadecanoate + H(+)</text>
        <dbReference type="Rhea" id="RHEA:19233"/>
        <dbReference type="Rhea" id="RHEA-COMP:10131"/>
        <dbReference type="Rhea" id="RHEA-COMP:11032"/>
        <dbReference type="ChEBI" id="CHEBI:7896"/>
        <dbReference type="ChEBI" id="CHEBI:15377"/>
        <dbReference type="ChEBI" id="CHEBI:15378"/>
        <dbReference type="ChEBI" id="CHEBI:29950"/>
        <dbReference type="ChEBI" id="CHEBI:74151"/>
        <dbReference type="EC" id="3.1.2.22"/>
    </reaction>
    <physiologicalReaction direction="left-to-right" evidence="10">
        <dbReference type="Rhea" id="RHEA:19234"/>
    </physiologicalReaction>
</comment>
<evidence type="ECO:0000256" key="2">
    <source>
        <dbReference type="ARBA" id="ARBA00022801"/>
    </source>
</evidence>
<dbReference type="EMBL" id="SLXO01000008">
    <property type="protein sequence ID" value="TCP32994.1"/>
    <property type="molecule type" value="Genomic_DNA"/>
</dbReference>
<dbReference type="InterPro" id="IPR000073">
    <property type="entry name" value="AB_hydrolase_1"/>
</dbReference>
<sequence length="251" mass="26776">MASVETLSLITGERMAYSHRPGARATVVFLGGFMSDMTGTKAEHLDAHAAARGHGFLRFDYRGHGASDGGFEDGTISAWRDDALAAIDQLTDGPLILVGSSMGGWIALLAALARPERVAGLVGVAAAADFTERLMWDGFDESVRRAIIEDGRYEEPSPYGPDPVVITRTLIEDGRDHLVLDGPIPLACPVRLLHGQQDPDVPWQWSLKTAEALAGDDVTVTLIKNGDHRLSTPADLARLSAAVDELLALAA</sequence>
<dbReference type="OrthoDB" id="9813296at2"/>
<dbReference type="InterPro" id="IPR029058">
    <property type="entry name" value="AB_hydrolase_fold"/>
</dbReference>
<keyword evidence="2" id="KW-0378">Hydrolase</keyword>
<evidence type="ECO:0000256" key="8">
    <source>
        <dbReference type="ARBA" id="ARBA00042704"/>
    </source>
</evidence>
<comment type="function">
    <text evidence="9">Acts as an acyl-protein thioesterase that hydrolyzes fatty acids from acylated residues in proteins. Regulates the mitochondrial S-depalmitoylation of the nucleophilic active site residue of peroxiredoxin-5/PRDX5, a key antioxidant protein, therefore modulating mitochondrial antioxidant ability. Also catalyzes the deglucuronidation of mycophenolic acid acyl-glucuronide, an active metabolite of the immunosuppressant drug mycophenolate.</text>
</comment>
<dbReference type="PRINTS" id="PR00111">
    <property type="entry name" value="ABHYDROLASE"/>
</dbReference>
<gene>
    <name evidence="13" type="ORF">EV659_10893</name>
</gene>
<organism evidence="13 14">
    <name type="scientific">Rhodothalassium salexigens DSM 2132</name>
    <dbReference type="NCBI Taxonomy" id="1188247"/>
    <lineage>
        <taxon>Bacteria</taxon>
        <taxon>Pseudomonadati</taxon>
        <taxon>Pseudomonadota</taxon>
        <taxon>Alphaproteobacteria</taxon>
        <taxon>Rhodothalassiales</taxon>
        <taxon>Rhodothalassiaceae</taxon>
        <taxon>Rhodothalassium</taxon>
    </lineage>
</organism>
<dbReference type="Pfam" id="PF12146">
    <property type="entry name" value="Hydrolase_4"/>
    <property type="match status" value="1"/>
</dbReference>
<dbReference type="GO" id="GO:0008474">
    <property type="term" value="F:palmitoyl-(protein) hydrolase activity"/>
    <property type="evidence" value="ECO:0007669"/>
    <property type="project" value="UniProtKB-EC"/>
</dbReference>
<comment type="caution">
    <text evidence="13">The sequence shown here is derived from an EMBL/GenBank/DDBJ whole genome shotgun (WGS) entry which is preliminary data.</text>
</comment>
<evidence type="ECO:0000313" key="13">
    <source>
        <dbReference type="EMBL" id="TCP32994.1"/>
    </source>
</evidence>
<dbReference type="Gene3D" id="3.40.50.1820">
    <property type="entry name" value="alpha/beta hydrolase"/>
    <property type="match status" value="1"/>
</dbReference>
<dbReference type="AlphaFoldDB" id="A0A4R2PES9"/>
<evidence type="ECO:0000256" key="5">
    <source>
        <dbReference type="ARBA" id="ARBA00039314"/>
    </source>
</evidence>
<evidence type="ECO:0000256" key="3">
    <source>
        <dbReference type="ARBA" id="ARBA00022946"/>
    </source>
</evidence>
<evidence type="ECO:0000256" key="9">
    <source>
        <dbReference type="ARBA" id="ARBA00046047"/>
    </source>
</evidence>
<accession>A0A4R2PES9</accession>
<keyword evidence="14" id="KW-1185">Reference proteome</keyword>
<evidence type="ECO:0000256" key="1">
    <source>
        <dbReference type="ARBA" id="ARBA00012423"/>
    </source>
</evidence>
<dbReference type="InParanoid" id="A0A4R2PES9"/>
<evidence type="ECO:0000313" key="14">
    <source>
        <dbReference type="Proteomes" id="UP000295399"/>
    </source>
</evidence>
<dbReference type="Proteomes" id="UP000295399">
    <property type="component" value="Unassembled WGS sequence"/>
</dbReference>
<name>A0A4R2PES9_RHOSA</name>
<dbReference type="EC" id="3.1.2.22" evidence="1"/>
<protein>
    <recommendedName>
        <fullName evidence="5">Palmitoyl-protein thioesterase ABHD10, mitochondrial</fullName>
        <ecNumber evidence="4">3.1.1.93</ecNumber>
        <ecNumber evidence="1">3.1.2.22</ecNumber>
    </recommendedName>
    <alternativeName>
        <fullName evidence="7">Acyl-protein thioesterase ABHD10</fullName>
    </alternativeName>
    <alternativeName>
        <fullName evidence="8">Alpha/beta hydrolase domain-containing protein 10</fullName>
    </alternativeName>
    <alternativeName>
        <fullName evidence="6">Mycophenolic acid acyl-glucuronide esterase, mitochondrial</fullName>
    </alternativeName>
</protein>
<dbReference type="SUPFAM" id="SSF53474">
    <property type="entry name" value="alpha/beta-Hydrolases"/>
    <property type="match status" value="1"/>
</dbReference>
<evidence type="ECO:0000256" key="10">
    <source>
        <dbReference type="ARBA" id="ARBA00047409"/>
    </source>
</evidence>
<dbReference type="PANTHER" id="PTHR16138:SF7">
    <property type="entry name" value="PALMITOYL-PROTEIN THIOESTERASE ABHD10, MITOCHONDRIAL"/>
    <property type="match status" value="1"/>
</dbReference>